<dbReference type="Proteomes" id="UP000772618">
    <property type="component" value="Unassembled WGS sequence"/>
</dbReference>
<evidence type="ECO:0000256" key="1">
    <source>
        <dbReference type="SAM" id="SignalP"/>
    </source>
</evidence>
<keyword evidence="1" id="KW-0732">Signal</keyword>
<feature type="signal peptide" evidence="1">
    <location>
        <begin position="1"/>
        <end position="21"/>
    </location>
</feature>
<comment type="caution">
    <text evidence="2">The sequence shown here is derived from an EMBL/GenBank/DDBJ whole genome shotgun (WGS) entry which is preliminary data.</text>
</comment>
<protein>
    <recommendedName>
        <fullName evidence="4">Tetratricopeptide repeat protein</fullName>
    </recommendedName>
</protein>
<gene>
    <name evidence="2" type="ORF">KK060_18880</name>
</gene>
<organism evidence="2 3">
    <name type="scientific">Chryseosolibacter indicus</name>
    <dbReference type="NCBI Taxonomy" id="2782351"/>
    <lineage>
        <taxon>Bacteria</taxon>
        <taxon>Pseudomonadati</taxon>
        <taxon>Bacteroidota</taxon>
        <taxon>Cytophagia</taxon>
        <taxon>Cytophagales</taxon>
        <taxon>Chryseotaleaceae</taxon>
        <taxon>Chryseosolibacter</taxon>
    </lineage>
</organism>
<evidence type="ECO:0000313" key="2">
    <source>
        <dbReference type="EMBL" id="MBT1705363.1"/>
    </source>
</evidence>
<evidence type="ECO:0008006" key="4">
    <source>
        <dbReference type="Google" id="ProtNLM"/>
    </source>
</evidence>
<accession>A0ABS5VVA0</accession>
<reference evidence="2 3" key="1">
    <citation type="submission" date="2021-05" db="EMBL/GenBank/DDBJ databases">
        <title>A Polyphasic approach of four new species of the genus Ohtaekwangia: Ohtaekwangia histidinii sp. nov., Ohtaekwangia cretensis sp. nov., Ohtaekwangia indiensis sp. nov., Ohtaekwangia reichenbachii sp. nov. from diverse environment.</title>
        <authorList>
            <person name="Octaviana S."/>
        </authorList>
    </citation>
    <scope>NUCLEOTIDE SEQUENCE [LARGE SCALE GENOMIC DNA]</scope>
    <source>
        <strain evidence="2 3">PWU20</strain>
    </source>
</reference>
<sequence length="593" mass="68584">MTKIGLIAFVLVFALTSTSNAQKVKYKDIFGLLSTRQYEQAEPFLQRYLKENTDNPNAYLYMGIVLQEKALKMDLLKQTSLAVSYNDSSIQFYDKAYKLIDEREVKKNKEYYQIYNRRDLRTGEFGVKLSDIQFDIEKKVQGLRERNSKIKAVKYNFSLADSLYNKRCNSIYASLQTSFANENQLYLRGGESTIKLLRSLRSAFDSSLIAFETYKSSVSSVGRLPYNQNLVVNKINNFQKDGGNETSFYDDNINIWDYKTFADKAIYVIEKEMIPTRANVIGYDIEINKLKERLDTKLVSVRSELSKKINKSLYQQLQKYDIDPLPILVFSTKTADLEYRSLLIEHKEAKDSSDLHYRRSRLIEELDKINRLDSISERLESSDINEKAKDYSYYISYAFKSPDALKAEVKQMRASVAEEKIKKNAELTSVKDALKWIVDGVDSIPLVLTETLKRYKPLFIDEDNYTVGLVYKDSLNNEGYFYTITNSRRPSLKVKFPVEKASFKQSKFSYAKTLTYASVPESLYYVLIYSENALKEKYPASLAKISSTGLIWSSNLNLNFIPNEMVFNSDKSEIIIKDEVKKIVIDKNGKVLR</sequence>
<proteinExistence type="predicted"/>
<name>A0ABS5VVA0_9BACT</name>
<feature type="chain" id="PRO_5046307779" description="Tetratricopeptide repeat protein" evidence="1">
    <location>
        <begin position="22"/>
        <end position="593"/>
    </location>
</feature>
<evidence type="ECO:0000313" key="3">
    <source>
        <dbReference type="Proteomes" id="UP000772618"/>
    </source>
</evidence>
<dbReference type="RefSeq" id="WP_254155313.1">
    <property type="nucleotide sequence ID" value="NZ_JAHESD010000053.1"/>
</dbReference>
<keyword evidence="3" id="KW-1185">Reference proteome</keyword>
<dbReference type="EMBL" id="JAHESD010000053">
    <property type="protein sequence ID" value="MBT1705363.1"/>
    <property type="molecule type" value="Genomic_DNA"/>
</dbReference>